<proteinExistence type="predicted"/>
<gene>
    <name evidence="2" type="ORF">SAMN05216559_1596</name>
</gene>
<keyword evidence="3" id="KW-1185">Reference proteome</keyword>
<evidence type="ECO:0000256" key="1">
    <source>
        <dbReference type="SAM" id="Phobius"/>
    </source>
</evidence>
<dbReference type="STRING" id="767519.SAMN05216559_1596"/>
<feature type="transmembrane region" description="Helical" evidence="1">
    <location>
        <begin position="106"/>
        <end position="130"/>
    </location>
</feature>
<protein>
    <submittedName>
        <fullName evidence="2">Uncharacterized protein</fullName>
    </submittedName>
</protein>
<keyword evidence="1" id="KW-1133">Transmembrane helix</keyword>
<evidence type="ECO:0000313" key="2">
    <source>
        <dbReference type="EMBL" id="SFR96436.1"/>
    </source>
</evidence>
<feature type="transmembrane region" description="Helical" evidence="1">
    <location>
        <begin position="42"/>
        <end position="61"/>
    </location>
</feature>
<accession>A0A1I6KYX0</accession>
<name>A0A1I6KYX0_9EURY</name>
<dbReference type="RefSeq" id="WP_089815694.1">
    <property type="nucleotide sequence ID" value="NZ_FOZK01000002.1"/>
</dbReference>
<dbReference type="EMBL" id="FOZK01000002">
    <property type="protein sequence ID" value="SFR96436.1"/>
    <property type="molecule type" value="Genomic_DNA"/>
</dbReference>
<dbReference type="Proteomes" id="UP000199062">
    <property type="component" value="Unassembled WGS sequence"/>
</dbReference>
<dbReference type="AlphaFoldDB" id="A0A1I6KYX0"/>
<sequence>MQMTPDPLLGSLSANLVGALGLALVLVVGPLVARRKAEPTRLAAASGVLAMAVGLAVWLAPRVAAGTFQRYAWSGPGIVLGVALSALGAGVLALQVAGPVYGFLRYGFVLPLGAAVAATALSTFLFFQVGGEIGSFVLYVVLSPMAVGSICGAFTLEFVTRRLNGSRPLSA</sequence>
<feature type="transmembrane region" description="Helical" evidence="1">
    <location>
        <begin position="136"/>
        <end position="159"/>
    </location>
</feature>
<organism evidence="2 3">
    <name type="scientific">Halomicrobium zhouii</name>
    <dbReference type="NCBI Taxonomy" id="767519"/>
    <lineage>
        <taxon>Archaea</taxon>
        <taxon>Methanobacteriati</taxon>
        <taxon>Methanobacteriota</taxon>
        <taxon>Stenosarchaea group</taxon>
        <taxon>Halobacteria</taxon>
        <taxon>Halobacteriales</taxon>
        <taxon>Haloarculaceae</taxon>
        <taxon>Halomicrobium</taxon>
    </lineage>
</organism>
<feature type="transmembrane region" description="Helical" evidence="1">
    <location>
        <begin position="73"/>
        <end position="94"/>
    </location>
</feature>
<keyword evidence="1" id="KW-0472">Membrane</keyword>
<evidence type="ECO:0000313" key="3">
    <source>
        <dbReference type="Proteomes" id="UP000199062"/>
    </source>
</evidence>
<feature type="transmembrane region" description="Helical" evidence="1">
    <location>
        <begin position="12"/>
        <end position="33"/>
    </location>
</feature>
<reference evidence="2 3" key="1">
    <citation type="submission" date="2016-10" db="EMBL/GenBank/DDBJ databases">
        <authorList>
            <person name="de Groot N.N."/>
        </authorList>
    </citation>
    <scope>NUCLEOTIDE SEQUENCE [LARGE SCALE GENOMIC DNA]</scope>
    <source>
        <strain evidence="2 3">CGMCC 1.10457</strain>
    </source>
</reference>
<keyword evidence="1" id="KW-0812">Transmembrane</keyword>